<accession>A0AB39PJV4</accession>
<proteinExistence type="predicted"/>
<reference evidence="2" key="1">
    <citation type="submission" date="2024-07" db="EMBL/GenBank/DDBJ databases">
        <authorList>
            <person name="Yu S.T."/>
        </authorList>
    </citation>
    <scope>NUCLEOTIDE SEQUENCE</scope>
    <source>
        <strain evidence="2">R21</strain>
    </source>
</reference>
<name>A0AB39PJV4_9ACTN</name>
<dbReference type="AlphaFoldDB" id="A0AB39PJV4"/>
<gene>
    <name evidence="2" type="ORF">AB5J56_39460</name>
</gene>
<feature type="compositionally biased region" description="Acidic residues" evidence="1">
    <location>
        <begin position="1"/>
        <end position="19"/>
    </location>
</feature>
<evidence type="ECO:0008006" key="3">
    <source>
        <dbReference type="Google" id="ProtNLM"/>
    </source>
</evidence>
<organism evidence="2">
    <name type="scientific">Streptomyces sp. R21</name>
    <dbReference type="NCBI Taxonomy" id="3238627"/>
    <lineage>
        <taxon>Bacteria</taxon>
        <taxon>Bacillati</taxon>
        <taxon>Actinomycetota</taxon>
        <taxon>Actinomycetes</taxon>
        <taxon>Kitasatosporales</taxon>
        <taxon>Streptomycetaceae</taxon>
        <taxon>Streptomyces</taxon>
    </lineage>
</organism>
<evidence type="ECO:0000256" key="1">
    <source>
        <dbReference type="SAM" id="MobiDB-lite"/>
    </source>
</evidence>
<dbReference type="Gene3D" id="1.25.40.10">
    <property type="entry name" value="Tetratricopeptide repeat domain"/>
    <property type="match status" value="1"/>
</dbReference>
<feature type="region of interest" description="Disordered" evidence="1">
    <location>
        <begin position="1"/>
        <end position="23"/>
    </location>
</feature>
<evidence type="ECO:0000313" key="2">
    <source>
        <dbReference type="EMBL" id="XDQ30416.1"/>
    </source>
</evidence>
<dbReference type="SUPFAM" id="SSF48452">
    <property type="entry name" value="TPR-like"/>
    <property type="match status" value="2"/>
</dbReference>
<dbReference type="InterPro" id="IPR011990">
    <property type="entry name" value="TPR-like_helical_dom_sf"/>
</dbReference>
<protein>
    <recommendedName>
        <fullName evidence="3">Tetratricopeptide repeat protein</fullName>
    </recommendedName>
</protein>
<dbReference type="RefSeq" id="WP_369240331.1">
    <property type="nucleotide sequence ID" value="NZ_CP163435.1"/>
</dbReference>
<sequence length="549" mass="58919">MPEDTEDPQDPQDAAEQEEQAAGLSYGEPFDSGFALAERHQLTPDLPAALAVYGELLAVAESFEDSPDVQLLRGHLLSDIGTVQLAATELPGAALSIGRSLDLVRGIASVPMGPNGRQLWLEVLLKTLLARAELLRRTGQFDQAQEAVDEATALLSEFCDPEGLRTAEIGLSRVHLLMDRNAWGAAEELATALLADAPLAEPYLLDCLGVVCASTVRFEQAEDYFARAEEAYLALGHHAGRQQVLSHRAYAALRAGGLDRAEELYAEAAEVFERQGQAEDLAVCEQARAAIAAHRGDAAGAAALTASSLARFQQVGAAIAAADTMLLGARHAYERGDIDEMKRLAQGARDVYQERGVYERCAQVDLMLARTLEDNLNRTDHGVHERTSLANALSLALPAALTLEAARYDFATAHARSQWLQLADEAMQLVFRLALRSNDQGLIFELVEHRCAGAALALNRPSAADKAAVFPDAAMKTYAPDDGAPLTLGGIAAEAAASVGLRVAPPPRIVMSAEAGGRTALQEYVQAAEFRYHRRIVSEEEVPFCPPTI</sequence>
<dbReference type="EMBL" id="CP163435">
    <property type="protein sequence ID" value="XDQ30416.1"/>
    <property type="molecule type" value="Genomic_DNA"/>
</dbReference>